<protein>
    <submittedName>
        <fullName evidence="5">Predicted dienelactone hydrolase</fullName>
    </submittedName>
</protein>
<keyword evidence="6" id="KW-1185">Reference proteome</keyword>
<reference evidence="6" key="1">
    <citation type="submission" date="2017-04" db="EMBL/GenBank/DDBJ databases">
        <authorList>
            <person name="Varghese N."/>
            <person name="Submissions S."/>
        </authorList>
    </citation>
    <scope>NUCLEOTIDE SEQUENCE [LARGE SCALE GENOMIC DNA]</scope>
    <source>
        <strain evidence="6">DSM 4125</strain>
    </source>
</reference>
<dbReference type="OrthoDB" id="9814760at2"/>
<keyword evidence="3" id="KW-0443">Lipid metabolism</keyword>
<dbReference type="InterPro" id="IPR029058">
    <property type="entry name" value="AB_hydrolase_fold"/>
</dbReference>
<evidence type="ECO:0000313" key="6">
    <source>
        <dbReference type="Proteomes" id="UP000193804"/>
    </source>
</evidence>
<gene>
    <name evidence="5" type="ORF">SAMN05661096_03443</name>
</gene>
<dbReference type="GO" id="GO:0003847">
    <property type="term" value="F:1-alkyl-2-acetylglycerophosphocholine esterase activity"/>
    <property type="evidence" value="ECO:0007669"/>
    <property type="project" value="TreeGrafter"/>
</dbReference>
<evidence type="ECO:0000256" key="2">
    <source>
        <dbReference type="ARBA" id="ARBA00022963"/>
    </source>
</evidence>
<dbReference type="RefSeq" id="WP_085518578.1">
    <property type="nucleotide sequence ID" value="NZ_FXAW01000008.1"/>
</dbReference>
<keyword evidence="1 5" id="KW-0378">Hydrolase</keyword>
<keyword evidence="4" id="KW-1133">Transmembrane helix</keyword>
<feature type="transmembrane region" description="Helical" evidence="4">
    <location>
        <begin position="51"/>
        <end position="67"/>
    </location>
</feature>
<keyword evidence="4" id="KW-0812">Transmembrane</keyword>
<evidence type="ECO:0000256" key="3">
    <source>
        <dbReference type="ARBA" id="ARBA00023098"/>
    </source>
</evidence>
<dbReference type="Proteomes" id="UP000193804">
    <property type="component" value="Unassembled WGS sequence"/>
</dbReference>
<accession>A0A1X7L5B3</accession>
<organism evidence="5 6">
    <name type="scientific">Marivirga sericea</name>
    <dbReference type="NCBI Taxonomy" id="1028"/>
    <lineage>
        <taxon>Bacteria</taxon>
        <taxon>Pseudomonadati</taxon>
        <taxon>Bacteroidota</taxon>
        <taxon>Cytophagia</taxon>
        <taxon>Cytophagales</taxon>
        <taxon>Marivirgaceae</taxon>
        <taxon>Marivirga</taxon>
    </lineage>
</organism>
<keyword evidence="4" id="KW-0472">Membrane</keyword>
<dbReference type="Gene3D" id="3.40.50.1820">
    <property type="entry name" value="alpha/beta hydrolase"/>
    <property type="match status" value="1"/>
</dbReference>
<name>A0A1X7L5B3_9BACT</name>
<keyword evidence="2" id="KW-0442">Lipid degradation</keyword>
<feature type="transmembrane region" description="Helical" evidence="4">
    <location>
        <begin position="29"/>
        <end position="45"/>
    </location>
</feature>
<dbReference type="EMBL" id="FXAW01000008">
    <property type="protein sequence ID" value="SMG48249.1"/>
    <property type="molecule type" value="Genomic_DNA"/>
</dbReference>
<evidence type="ECO:0000256" key="4">
    <source>
        <dbReference type="SAM" id="Phobius"/>
    </source>
</evidence>
<feature type="transmembrane region" description="Helical" evidence="4">
    <location>
        <begin position="79"/>
        <end position="102"/>
    </location>
</feature>
<proteinExistence type="predicted"/>
<dbReference type="PANTHER" id="PTHR10272">
    <property type="entry name" value="PLATELET-ACTIVATING FACTOR ACETYLHYDROLASE"/>
    <property type="match status" value="1"/>
</dbReference>
<dbReference type="GO" id="GO:0016042">
    <property type="term" value="P:lipid catabolic process"/>
    <property type="evidence" value="ECO:0007669"/>
    <property type="project" value="UniProtKB-KW"/>
</dbReference>
<evidence type="ECO:0000313" key="5">
    <source>
        <dbReference type="EMBL" id="SMG48249.1"/>
    </source>
</evidence>
<sequence>MRTFEIILLVVVTVLPFVKRKMLLQFRSHYILIFLGVLFLLHLLVEGARWQMFPAYFLLLIVGWRIKAVDISQPPRLNFLRVSGYFIFSLLAILAWVLPMVLPVFDLPEPRGSYEVGSKIIHVKTDRPEEITEKPDDNREFLCKIWYPSNTDTDDLKGESYLDPSGRAGFATKYGLPATALNYLEHVKTFVYPDIPVAVGSFPVLLFSHGYGSKATGYYALLTELASQGYIIVNMNHTYESLGASFPDGSQKFFDYDYQQKISEWNAELMDPMRKAFKDDITYEKRHQIAAPAIRNYFEKDIQARWANDMKSVLNLLEEWNAKGAFANRLNLNKIGAFGHSVGGGAIGRLAIQDPRIKAAANLDGIQWGEMIDTTYQIPYLYISADWPADHEDINSHVYINKSTDYFYETKLLNSGHPNFMDIPFMVPVSALAGTGNIDPYVGLEIVTKLVGAFFDQHLLEADQVNTQSVGEQFDLLEMKIYKGDSIK</sequence>
<dbReference type="Pfam" id="PF03403">
    <property type="entry name" value="PAF-AH_p_II"/>
    <property type="match status" value="1"/>
</dbReference>
<dbReference type="AlphaFoldDB" id="A0A1X7L5B3"/>
<dbReference type="PANTHER" id="PTHR10272:SF0">
    <property type="entry name" value="PLATELET-ACTIVATING FACTOR ACETYLHYDROLASE"/>
    <property type="match status" value="1"/>
</dbReference>
<dbReference type="SUPFAM" id="SSF53474">
    <property type="entry name" value="alpha/beta-Hydrolases"/>
    <property type="match status" value="1"/>
</dbReference>
<evidence type="ECO:0000256" key="1">
    <source>
        <dbReference type="ARBA" id="ARBA00022801"/>
    </source>
</evidence>